<name>A0A437CZ44_ORYJA</name>
<reference evidence="1 2" key="2">
    <citation type="submission" date="2019-01" db="EMBL/GenBank/DDBJ databases">
        <title>A chromosome length genome reference of the Java medaka (oryzias javanicus).</title>
        <authorList>
            <person name="Herpin A."/>
            <person name="Takehana Y."/>
            <person name="Naruse K."/>
            <person name="Ansai S."/>
            <person name="Kawaguchi M."/>
        </authorList>
    </citation>
    <scope>NUCLEOTIDE SEQUENCE [LARGE SCALE GENOMIC DNA]</scope>
    <source>
        <strain evidence="1">RS831</strain>
        <tissue evidence="1">Whole body</tissue>
    </source>
</reference>
<protein>
    <submittedName>
        <fullName evidence="1">Uncharacterized protein</fullName>
    </submittedName>
</protein>
<reference evidence="1 2" key="1">
    <citation type="submission" date="2018-11" db="EMBL/GenBank/DDBJ databases">
        <authorList>
            <person name="Lopez-Roques C."/>
            <person name="Donnadieu C."/>
            <person name="Bouchez O."/>
            <person name="Klopp C."/>
            <person name="Cabau C."/>
            <person name="Zahm M."/>
        </authorList>
    </citation>
    <scope>NUCLEOTIDE SEQUENCE [LARGE SCALE GENOMIC DNA]</scope>
    <source>
        <strain evidence="1">RS831</strain>
        <tissue evidence="1">Whole body</tissue>
    </source>
</reference>
<sequence>MSDKAKRIFCLLASRRLILDHWPHVSLIPSLLLSLPSLCRSSLFGLSCTDPTAALLPFVFIYPEVKTRL</sequence>
<dbReference type="AlphaFoldDB" id="A0A437CZ44"/>
<dbReference type="Proteomes" id="UP000283210">
    <property type="component" value="Chromosome 9"/>
</dbReference>
<accession>A0A437CZ44</accession>
<organism evidence="1 2">
    <name type="scientific">Oryzias javanicus</name>
    <name type="common">Javanese ricefish</name>
    <name type="synonym">Aplocheilus javanicus</name>
    <dbReference type="NCBI Taxonomy" id="123683"/>
    <lineage>
        <taxon>Eukaryota</taxon>
        <taxon>Metazoa</taxon>
        <taxon>Chordata</taxon>
        <taxon>Craniata</taxon>
        <taxon>Vertebrata</taxon>
        <taxon>Euteleostomi</taxon>
        <taxon>Actinopterygii</taxon>
        <taxon>Neopterygii</taxon>
        <taxon>Teleostei</taxon>
        <taxon>Neoteleostei</taxon>
        <taxon>Acanthomorphata</taxon>
        <taxon>Ovalentaria</taxon>
        <taxon>Atherinomorphae</taxon>
        <taxon>Beloniformes</taxon>
        <taxon>Adrianichthyidae</taxon>
        <taxon>Oryziinae</taxon>
        <taxon>Oryzias</taxon>
    </lineage>
</organism>
<keyword evidence="2" id="KW-1185">Reference proteome</keyword>
<evidence type="ECO:0000313" key="1">
    <source>
        <dbReference type="EMBL" id="RVE67990.1"/>
    </source>
</evidence>
<gene>
    <name evidence="1" type="ORF">OJAV_G00087400</name>
</gene>
<evidence type="ECO:0000313" key="2">
    <source>
        <dbReference type="Proteomes" id="UP000283210"/>
    </source>
</evidence>
<proteinExistence type="predicted"/>
<dbReference type="EMBL" id="CM012445">
    <property type="protein sequence ID" value="RVE67990.1"/>
    <property type="molecule type" value="Genomic_DNA"/>
</dbReference>